<dbReference type="PROSITE" id="PS51257">
    <property type="entry name" value="PROKAR_LIPOPROTEIN"/>
    <property type="match status" value="1"/>
</dbReference>
<dbReference type="InterPro" id="IPR000073">
    <property type="entry name" value="AB_hydrolase_1"/>
</dbReference>
<dbReference type="AlphaFoldDB" id="A0A108U9M2"/>
<keyword evidence="3" id="KW-1185">Reference proteome</keyword>
<dbReference type="Gene3D" id="3.40.50.1820">
    <property type="entry name" value="alpha/beta hydrolase"/>
    <property type="match status" value="1"/>
</dbReference>
<evidence type="ECO:0000259" key="1">
    <source>
        <dbReference type="Pfam" id="PF00561"/>
    </source>
</evidence>
<reference evidence="2 3" key="1">
    <citation type="journal article" date="2014" name="Genome Announc.">
        <title>Draft Genome Sequence of Lysobacter capsici AZ78, a Bacterium Antagonistic to Plant-Pathogenic Oomycetes.</title>
        <authorList>
            <person name="Puopolo G."/>
            <person name="Sonego P."/>
            <person name="Engelen K."/>
            <person name="Pertot I."/>
        </authorList>
    </citation>
    <scope>NUCLEOTIDE SEQUENCE [LARGE SCALE GENOMIC DNA]</scope>
    <source>
        <strain evidence="2 3">AZ78</strain>
    </source>
</reference>
<sequence length="335" mass="36797">MNRRRFLQFAGGSLATGTLAACLARRPDHAAAPVVNGELDASSFHASRRYAKLRSGEIAYVERGSGPAALFLHGFPLNSFQWRGALTRLSPYRRGIAADFMGMGYTRVAANQDVGPKAQVAMLIELLDHLGVHDVDVVANDSGCTVAQLLLVNHPQRVRTLLLTNGDTEHDSPPPALQPVIDLARQGRFVDEWLAPWWQDPQLARSAAGIGGMCFADPTQPTDEAIDTYFGPLLSSAHRKAMAHAYAVGLEPNVLLGIEAELKRSKTPTRIVWGMADTIFSKQSPDYWASTFGGSRGVRKLESSKLFWPEERPDVIAEEARRLWNAWAAQAADWR</sequence>
<protein>
    <submittedName>
        <fullName evidence="2">Haloalkane dehalogenase-like protein</fullName>
    </submittedName>
</protein>
<accession>A0A108U9M2</accession>
<dbReference type="RefSeq" id="WP_036115005.1">
    <property type="nucleotide sequence ID" value="NZ_JAJA02000001.1"/>
</dbReference>
<evidence type="ECO:0000313" key="2">
    <source>
        <dbReference type="EMBL" id="KWS05085.1"/>
    </source>
</evidence>
<dbReference type="PANTHER" id="PTHR43689">
    <property type="entry name" value="HYDROLASE"/>
    <property type="match status" value="1"/>
</dbReference>
<proteinExistence type="predicted"/>
<dbReference type="EMBL" id="JAJA02000001">
    <property type="protein sequence ID" value="KWS05085.1"/>
    <property type="molecule type" value="Genomic_DNA"/>
</dbReference>
<organism evidence="2 3">
    <name type="scientific">Lysobacter capsici AZ78</name>
    <dbReference type="NCBI Taxonomy" id="1444315"/>
    <lineage>
        <taxon>Bacteria</taxon>
        <taxon>Pseudomonadati</taxon>
        <taxon>Pseudomonadota</taxon>
        <taxon>Gammaproteobacteria</taxon>
        <taxon>Lysobacterales</taxon>
        <taxon>Lysobacteraceae</taxon>
        <taxon>Lysobacter</taxon>
    </lineage>
</organism>
<dbReference type="OrthoDB" id="9780765at2"/>
<dbReference type="SUPFAM" id="SSF53474">
    <property type="entry name" value="alpha/beta-Hydrolases"/>
    <property type="match status" value="1"/>
</dbReference>
<gene>
    <name evidence="2" type="ORF">AZ78_2636</name>
</gene>
<evidence type="ECO:0000313" key="3">
    <source>
        <dbReference type="Proteomes" id="UP000023435"/>
    </source>
</evidence>
<comment type="caution">
    <text evidence="2">The sequence shown here is derived from an EMBL/GenBank/DDBJ whole genome shotgun (WGS) entry which is preliminary data.</text>
</comment>
<dbReference type="Pfam" id="PF00561">
    <property type="entry name" value="Abhydrolase_1"/>
    <property type="match status" value="1"/>
</dbReference>
<dbReference type="Proteomes" id="UP000023435">
    <property type="component" value="Unassembled WGS sequence"/>
</dbReference>
<feature type="domain" description="AB hydrolase-1" evidence="1">
    <location>
        <begin position="70"/>
        <end position="298"/>
    </location>
</feature>
<dbReference type="InterPro" id="IPR006311">
    <property type="entry name" value="TAT_signal"/>
</dbReference>
<dbReference type="PROSITE" id="PS51318">
    <property type="entry name" value="TAT"/>
    <property type="match status" value="1"/>
</dbReference>
<name>A0A108U9M2_9GAMM</name>
<dbReference type="InterPro" id="IPR029058">
    <property type="entry name" value="AB_hydrolase_fold"/>
</dbReference>
<dbReference type="PANTHER" id="PTHR43689:SF8">
    <property type="entry name" value="ALPHA_BETA-HYDROLASES SUPERFAMILY PROTEIN"/>
    <property type="match status" value="1"/>
</dbReference>